<dbReference type="AlphaFoldDB" id="U5C889"/>
<dbReference type="GO" id="GO:0000723">
    <property type="term" value="P:telomere maintenance"/>
    <property type="evidence" value="ECO:0007669"/>
    <property type="project" value="InterPro"/>
</dbReference>
<feature type="domain" description="AAA+ ATPase" evidence="1">
    <location>
        <begin position="19"/>
        <end position="285"/>
    </location>
</feature>
<dbReference type="GO" id="GO:0006281">
    <property type="term" value="P:DNA repair"/>
    <property type="evidence" value="ECO:0007669"/>
    <property type="project" value="InterPro"/>
</dbReference>
<sequence>MEILKTDRLEIAAHFINSTNSPVFLTGKAGTGKTTFLRNLIELTHKTHVVLAPTGIAALHAKGVTIHSQFLLPLGSFLPTREPEGNFGTNANFYTQYTLGKRHNLNSARKNVLKSVDLLIIDEVSMLRADVLDAIDYRMKSVKKNFNEPFGGAQVLMIGDLFQLPPIVKEHEWQLLGKFYKSMHFYEALALKVSGMVYVELDQIFRQKDEKFIHILNNLRNNKTTQEDISFLNKFYKTPEEIKTLKDTIVITTHNYKAEEHNRKELESLKTKSHFFEAIVEKDFPESLFPLPKSLELKEGSQIMFIKNDTSGLSDFFNGKMAFVKTINGEKVTVVMADNNLEYTLKREVWENKKYAVNDATKELEEQVIGTFEQYPVKLAWSVTVHKSQGLTFDKAIIDVGEAFASGQVYVALSRLRGLEGLTLKTRIQSNAIYSDQEVVNFTKNTDKQESLDRLLLIHQKKYVEKLLQGTFDFQEIIQAISAFSKMFESSMEFEDQEMKNAMKLLQEDLIKEETNSQKFQNQLFFLLQKNEENQLMDRLNKGSGYYSKILMECLSKLLTHAGEVEQFSKTKNYLEGLSEIEVILFKKINAVQKVTFLVSAIMKGEEIGRMNSISRELVHFRISLAQPLDLQNIKFLRNVLCI</sequence>
<organism evidence="2 3">
    <name type="scientific">Rhodonellum psychrophilum GCM71 = DSM 17998</name>
    <dbReference type="NCBI Taxonomy" id="1123057"/>
    <lineage>
        <taxon>Bacteria</taxon>
        <taxon>Pseudomonadati</taxon>
        <taxon>Bacteroidota</taxon>
        <taxon>Cytophagia</taxon>
        <taxon>Cytophagales</taxon>
        <taxon>Cytophagaceae</taxon>
        <taxon>Rhodonellum</taxon>
    </lineage>
</organism>
<dbReference type="PANTHER" id="PTHR47642">
    <property type="entry name" value="ATP-DEPENDENT DNA HELICASE"/>
    <property type="match status" value="1"/>
</dbReference>
<proteinExistence type="predicted"/>
<evidence type="ECO:0000259" key="1">
    <source>
        <dbReference type="SMART" id="SM00382"/>
    </source>
</evidence>
<protein>
    <recommendedName>
        <fullName evidence="1">AAA+ ATPase domain-containing protein</fullName>
    </recommendedName>
</protein>
<keyword evidence="3" id="KW-1185">Reference proteome</keyword>
<dbReference type="InterPro" id="IPR003593">
    <property type="entry name" value="AAA+_ATPase"/>
</dbReference>
<dbReference type="CDD" id="cd18809">
    <property type="entry name" value="SF1_C_RecD"/>
    <property type="match status" value="1"/>
</dbReference>
<dbReference type="InterPro" id="IPR010285">
    <property type="entry name" value="DNA_helicase_pif1-like_DEAD"/>
</dbReference>
<dbReference type="Gene3D" id="3.40.50.300">
    <property type="entry name" value="P-loop containing nucleotide triphosphate hydrolases"/>
    <property type="match status" value="2"/>
</dbReference>
<dbReference type="Pfam" id="PF05970">
    <property type="entry name" value="PIF1"/>
    <property type="match status" value="2"/>
</dbReference>
<dbReference type="OrthoDB" id="9763659at2"/>
<gene>
    <name evidence="2" type="ORF">P872_15210</name>
</gene>
<dbReference type="SMART" id="SM00382">
    <property type="entry name" value="AAA"/>
    <property type="match status" value="1"/>
</dbReference>
<dbReference type="Proteomes" id="UP000016843">
    <property type="component" value="Unassembled WGS sequence"/>
</dbReference>
<dbReference type="GO" id="GO:0003678">
    <property type="term" value="F:DNA helicase activity"/>
    <property type="evidence" value="ECO:0007669"/>
    <property type="project" value="InterPro"/>
</dbReference>
<evidence type="ECO:0000313" key="3">
    <source>
        <dbReference type="Proteomes" id="UP000016843"/>
    </source>
</evidence>
<dbReference type="InterPro" id="IPR051055">
    <property type="entry name" value="PIF1_helicase"/>
</dbReference>
<evidence type="ECO:0000313" key="2">
    <source>
        <dbReference type="EMBL" id="ERM84392.1"/>
    </source>
</evidence>
<dbReference type="SUPFAM" id="SSF52540">
    <property type="entry name" value="P-loop containing nucleoside triphosphate hydrolases"/>
    <property type="match status" value="2"/>
</dbReference>
<dbReference type="FunFam" id="3.40.50.300:FF:001498">
    <property type="entry name" value="ATP-dependent DNA helicase"/>
    <property type="match status" value="1"/>
</dbReference>
<accession>U5C889</accession>
<dbReference type="EMBL" id="AWXR01000005">
    <property type="protein sequence ID" value="ERM84392.1"/>
    <property type="molecule type" value="Genomic_DNA"/>
</dbReference>
<dbReference type="InterPro" id="IPR027417">
    <property type="entry name" value="P-loop_NTPase"/>
</dbReference>
<dbReference type="eggNOG" id="COG0507">
    <property type="taxonomic scope" value="Bacteria"/>
</dbReference>
<feature type="non-terminal residue" evidence="2">
    <location>
        <position position="643"/>
    </location>
</feature>
<dbReference type="RefSeq" id="WP_022582147.1">
    <property type="nucleotide sequence ID" value="NZ_AWXR01000005.1"/>
</dbReference>
<reference evidence="2 3" key="1">
    <citation type="journal article" date="2013" name="Genome Announc.">
        <title>Draft Genome Sequence of the Psychrophilic and Alkaliphilic Rhodonellum psychrophilum Strain GCM71T.</title>
        <authorList>
            <person name="Hauptmann A.L."/>
            <person name="Glaring M.A."/>
            <person name="Hallin P.F."/>
            <person name="Prieme A."/>
            <person name="Stougaard P."/>
        </authorList>
    </citation>
    <scope>NUCLEOTIDE SEQUENCE [LARGE SCALE GENOMIC DNA]</scope>
    <source>
        <strain evidence="2 3">GCM71</strain>
    </source>
</reference>
<name>U5C889_9BACT</name>
<comment type="caution">
    <text evidence="2">The sequence shown here is derived from an EMBL/GenBank/DDBJ whole genome shotgun (WGS) entry which is preliminary data.</text>
</comment>